<sequence length="83" mass="9278">MDDVLETLRDAYEENDYDVADVTRNRSQVRVVLREAGANAEELRAIANDVVDEDDVLGLEVTTESSGGQDQLTTVVTFRYRPS</sequence>
<reference evidence="1 2" key="1">
    <citation type="journal article" date="2019" name="Nat. Commun.">
        <title>A new type of DNA phosphorothioation-based antiviral system in archaea.</title>
        <authorList>
            <person name="Xiong L."/>
            <person name="Liu S."/>
            <person name="Chen S."/>
            <person name="Xiao Y."/>
            <person name="Zhu B."/>
            <person name="Gao Y."/>
            <person name="Zhang Y."/>
            <person name="Chen B."/>
            <person name="Luo J."/>
            <person name="Deng Z."/>
            <person name="Chen X."/>
            <person name="Wang L."/>
            <person name="Chen S."/>
        </authorList>
    </citation>
    <scope>NUCLEOTIDE SEQUENCE [LARGE SCALE GENOMIC DNA]</scope>
    <source>
        <strain evidence="1 2">CBA1105</strain>
    </source>
</reference>
<evidence type="ECO:0000313" key="2">
    <source>
        <dbReference type="Proteomes" id="UP000296706"/>
    </source>
</evidence>
<dbReference type="AlphaFoldDB" id="A0A4D6HG11"/>
<gene>
    <name evidence="1" type="ORF">DV733_15035</name>
</gene>
<evidence type="ECO:0000313" key="1">
    <source>
        <dbReference type="EMBL" id="QCC52465.1"/>
    </source>
</evidence>
<accession>A0A4D6HG11</accession>
<organism evidence="1 2">
    <name type="scientific">Halapricum salinum</name>
    <dbReference type="NCBI Taxonomy" id="1457250"/>
    <lineage>
        <taxon>Archaea</taxon>
        <taxon>Methanobacteriati</taxon>
        <taxon>Methanobacteriota</taxon>
        <taxon>Stenosarchaea group</taxon>
        <taxon>Halobacteria</taxon>
        <taxon>Halobacteriales</taxon>
        <taxon>Haloarculaceae</taxon>
        <taxon>Halapricum</taxon>
    </lineage>
</organism>
<dbReference type="KEGG" id="hsn:DV733_15035"/>
<dbReference type="GeneID" id="39849201"/>
<dbReference type="RefSeq" id="WP_049992788.1">
    <property type="nucleotide sequence ID" value="NZ_CP031310.1"/>
</dbReference>
<proteinExistence type="predicted"/>
<dbReference type="EMBL" id="CP031310">
    <property type="protein sequence ID" value="QCC52465.1"/>
    <property type="molecule type" value="Genomic_DNA"/>
</dbReference>
<protein>
    <submittedName>
        <fullName evidence="1">Uncharacterized protein</fullName>
    </submittedName>
</protein>
<keyword evidence="2" id="KW-1185">Reference proteome</keyword>
<dbReference type="STRING" id="1457250.GCA_000755225_01880"/>
<dbReference type="OrthoDB" id="319931at2157"/>
<name>A0A4D6HG11_9EURY</name>
<dbReference type="Proteomes" id="UP000296706">
    <property type="component" value="Chromosome"/>
</dbReference>